<accession>A0A641ANG7</accession>
<dbReference type="AlphaFoldDB" id="A0A641ANG7"/>
<reference evidence="1" key="1">
    <citation type="submission" date="2019-09" db="EMBL/GenBank/DDBJ databases">
        <authorList>
            <person name="Li J."/>
        </authorList>
    </citation>
    <scope>NUCLEOTIDE SEQUENCE [LARGE SCALE GENOMIC DNA]</scope>
    <source>
        <strain evidence="1">NRBC 14897</strain>
    </source>
</reference>
<comment type="caution">
    <text evidence="1">The sequence shown here is derived from an EMBL/GenBank/DDBJ whole genome shotgun (WGS) entry which is preliminary data.</text>
</comment>
<dbReference type="RefSeq" id="WP_129184281.1">
    <property type="nucleotide sequence ID" value="NZ_JAGIOG010000001.1"/>
</dbReference>
<evidence type="ECO:0000313" key="2">
    <source>
        <dbReference type="Proteomes" id="UP001515100"/>
    </source>
</evidence>
<dbReference type="OrthoDB" id="7190385at2"/>
<protein>
    <submittedName>
        <fullName evidence="1">Uncharacterized protein</fullName>
    </submittedName>
</protein>
<sequence>MRKTKIDRRLLKSMEDGRIATIVRDAFELTFTDGFVLALTDDWVVLHSLDGVYLDGIVMLRLRDISRVLFRDDDAYHHRAIAALGETVTEFTCDDDVSVSDLLVLASARDGIFTFYCEVLEDEPLIIGRLIELRKKSFDIHYVGRDGEWAPEIERWKYRDVTRIEVGGRYLDALNRFADPYSGGGTEPSDDLQTADA</sequence>
<dbReference type="EMBL" id="SDPP02000003">
    <property type="protein sequence ID" value="KAA1376342.1"/>
    <property type="molecule type" value="Genomic_DNA"/>
</dbReference>
<evidence type="ECO:0000313" key="1">
    <source>
        <dbReference type="EMBL" id="KAA1376342.1"/>
    </source>
</evidence>
<gene>
    <name evidence="1" type="ORF">ESP62_012980</name>
</gene>
<name>A0A641ANG7_9ACTN</name>
<proteinExistence type="predicted"/>
<keyword evidence="2" id="KW-1185">Reference proteome</keyword>
<dbReference type="Proteomes" id="UP001515100">
    <property type="component" value="Unassembled WGS sequence"/>
</dbReference>
<organism evidence="1 2">
    <name type="scientific">Aeromicrobium fastidiosum</name>
    <dbReference type="NCBI Taxonomy" id="52699"/>
    <lineage>
        <taxon>Bacteria</taxon>
        <taxon>Bacillati</taxon>
        <taxon>Actinomycetota</taxon>
        <taxon>Actinomycetes</taxon>
        <taxon>Propionibacteriales</taxon>
        <taxon>Nocardioidaceae</taxon>
        <taxon>Aeromicrobium</taxon>
    </lineage>
</organism>